<keyword evidence="2" id="KW-0749">Sporulation</keyword>
<dbReference type="InterPro" id="IPR020916">
    <property type="entry name" value="Gln_gamma-glutamylTfrase_bac"/>
</dbReference>
<evidence type="ECO:0000313" key="4">
    <source>
        <dbReference type="EMBL" id="OXL16383.1"/>
    </source>
</evidence>
<evidence type="ECO:0000256" key="1">
    <source>
        <dbReference type="ARBA" id="ARBA00022679"/>
    </source>
</evidence>
<keyword evidence="5" id="KW-1185">Reference proteome</keyword>
<name>A0A229FWU7_9BURK</name>
<sequence>MNLRSFIFSLFILTQAHSLAAEANGGVIFECGPDKLTHLNGQLNTYQQELGIDASVYKVYQGESRLRVSLKDPSVYGTLYLRWNPQYGITEESISLPGKEGLLEVETVSQREILLALMHEGRETIFKGDACHIDALKEHIQIRQMIVAWSEHLHWSFPDGESAQWNQRYWDQGNLKPKASLDEAMRDFFINPDKCSLGCYTATKIVIIQGILDYFRRVKKDDAMADAIIKRLKSDDDVLVGIEPGAMWSFQKPINLDEQKRLGKLLKIQTQVAPMNFIPGDWVYFVNTDKDSSEKDGYEGSNSIYMGRASFDDFYNDNEHHYLYNEKIQNIYNWRNGVFSRSRHFQRMQILSAEQLHQFGLSPEEGGFLVKNRAIPYFFGFEPF</sequence>
<dbReference type="EMBL" id="NJGG01000001">
    <property type="protein sequence ID" value="OXL16383.1"/>
    <property type="molecule type" value="Genomic_DNA"/>
</dbReference>
<evidence type="ECO:0000256" key="3">
    <source>
        <dbReference type="SAM" id="SignalP"/>
    </source>
</evidence>
<protein>
    <submittedName>
        <fullName evidence="4">Uncharacterized protein</fullName>
    </submittedName>
</protein>
<dbReference type="OrthoDB" id="8738101at2"/>
<dbReference type="GO" id="GO:0030435">
    <property type="term" value="P:sporulation resulting in formation of a cellular spore"/>
    <property type="evidence" value="ECO:0007669"/>
    <property type="project" value="UniProtKB-KW"/>
</dbReference>
<comment type="caution">
    <text evidence="4">The sequence shown here is derived from an EMBL/GenBank/DDBJ whole genome shotgun (WGS) entry which is preliminary data.</text>
</comment>
<accession>A0A229FWU7</accession>
<dbReference type="RefSeq" id="WP_089515409.1">
    <property type="nucleotide sequence ID" value="NZ_NJGG01000001.1"/>
</dbReference>
<feature type="chain" id="PRO_5013099089" evidence="3">
    <location>
        <begin position="21"/>
        <end position="384"/>
    </location>
</feature>
<gene>
    <name evidence="4" type="ORF">AOC33_04790</name>
</gene>
<keyword evidence="1" id="KW-0808">Transferase</keyword>
<organism evidence="4 5">
    <name type="scientific">Polynucleobacter cosmopolitanus</name>
    <dbReference type="NCBI Taxonomy" id="351345"/>
    <lineage>
        <taxon>Bacteria</taxon>
        <taxon>Pseudomonadati</taxon>
        <taxon>Pseudomonadota</taxon>
        <taxon>Betaproteobacteria</taxon>
        <taxon>Burkholderiales</taxon>
        <taxon>Burkholderiaceae</taxon>
        <taxon>Polynucleobacter</taxon>
    </lineage>
</organism>
<dbReference type="Proteomes" id="UP000215188">
    <property type="component" value="Unassembled WGS sequence"/>
</dbReference>
<dbReference type="AlphaFoldDB" id="A0A229FWU7"/>
<dbReference type="Pfam" id="PF20085">
    <property type="entry name" value="TGL"/>
    <property type="match status" value="1"/>
</dbReference>
<proteinExistence type="predicted"/>
<reference evidence="4 5" key="1">
    <citation type="submission" date="2017-06" db="EMBL/GenBank/DDBJ databases">
        <title>Reclassification of a Polynucleobacter cosmopolitanus strain isolated from tropical Lake Victoria as Polynucleobacter victoriensis comb. nov.</title>
        <authorList>
            <person name="Hahn M.W."/>
        </authorList>
    </citation>
    <scope>NUCLEOTIDE SEQUENCE [LARGE SCALE GENOMIC DNA]</scope>
    <source>
        <strain evidence="4 5">MWH-MoIso2</strain>
    </source>
</reference>
<evidence type="ECO:0000256" key="2">
    <source>
        <dbReference type="ARBA" id="ARBA00022969"/>
    </source>
</evidence>
<feature type="signal peptide" evidence="3">
    <location>
        <begin position="1"/>
        <end position="20"/>
    </location>
</feature>
<dbReference type="GO" id="GO:0003810">
    <property type="term" value="F:protein-glutamine gamma-glutamyltransferase activity"/>
    <property type="evidence" value="ECO:0007669"/>
    <property type="project" value="InterPro"/>
</dbReference>
<evidence type="ECO:0000313" key="5">
    <source>
        <dbReference type="Proteomes" id="UP000215188"/>
    </source>
</evidence>
<keyword evidence="3" id="KW-0732">Signal</keyword>